<feature type="domain" description="PTS EIIB type-2" evidence="6">
    <location>
        <begin position="419"/>
        <end position="510"/>
    </location>
</feature>
<dbReference type="InterPro" id="IPR011608">
    <property type="entry name" value="PRD"/>
</dbReference>
<dbReference type="PROSITE" id="PS51099">
    <property type="entry name" value="PTS_EIIB_TYPE_2"/>
    <property type="match status" value="1"/>
</dbReference>
<evidence type="ECO:0000259" key="7">
    <source>
        <dbReference type="PROSITE" id="PS51372"/>
    </source>
</evidence>
<dbReference type="InterPro" id="IPR036095">
    <property type="entry name" value="PTS_EIIB-like_sf"/>
</dbReference>
<dbReference type="Gene3D" id="1.10.1790.10">
    <property type="entry name" value="PRD domain"/>
    <property type="match status" value="2"/>
</dbReference>
<dbReference type="CDD" id="cd05568">
    <property type="entry name" value="PTS_IIB_bgl_like"/>
    <property type="match status" value="1"/>
</dbReference>
<gene>
    <name evidence="8" type="ORF">KHM83_02570</name>
</gene>
<dbReference type="PROSITE" id="PS51372">
    <property type="entry name" value="PRD_2"/>
    <property type="match status" value="2"/>
</dbReference>
<dbReference type="InterPro" id="IPR002178">
    <property type="entry name" value="PTS_EIIA_type-2_dom"/>
</dbReference>
<keyword evidence="4" id="KW-0804">Transcription</keyword>
<dbReference type="Pfam" id="PF00874">
    <property type="entry name" value="PRD"/>
    <property type="match status" value="2"/>
</dbReference>
<evidence type="ECO:0000256" key="2">
    <source>
        <dbReference type="ARBA" id="ARBA00022737"/>
    </source>
</evidence>
<dbReference type="InterPro" id="IPR036390">
    <property type="entry name" value="WH_DNA-bd_sf"/>
</dbReference>
<dbReference type="InterPro" id="IPR013011">
    <property type="entry name" value="PTS_EIIB_2"/>
</dbReference>
<dbReference type="InterPro" id="IPR050661">
    <property type="entry name" value="BglG_antiterminators"/>
</dbReference>
<dbReference type="Gene3D" id="3.40.930.10">
    <property type="entry name" value="Mannitol-specific EII, Chain A"/>
    <property type="match status" value="1"/>
</dbReference>
<proteinExistence type="predicted"/>
<keyword evidence="3" id="KW-0805">Transcription regulation</keyword>
<sequence length="695" mass="79390">MDYSRRVIEIIEILLETENYIAIAAIAEKLNVSRRTIFREMEAVEAITAELGMTLSKKTRLGLSIAATSAQRERFKTEFARKADVHFDQAMRQNVLIVELLKSREPQKFFYFANMLSVSEATISYDMDKIEPWFNKREIELIRKPGFGVYLEGSETQFRKAIVDFLYQHYEHQELVALLETGLYQENMVEALIDRDVLIKVTTLLRQYETLIARRLTDAAYMGLLIHLAIAIQRTARGERIRMNPELLKELQRDAHYEMAGIIGQSIQSKFNIVFPEDELGYITMHLKGSKLKTAALVDENDVMISNYEISKLASKMMAVFKSESGYDFSDDERLLVGLVSHLKPALTRMKLHLDIRNPLLDKIKEMYPEIFNMSLKTTVIIRDRFDVEVPEAEVGYIAMHFGAAIERFRKAQIVQRDIRIGVVCSSGIGTSSLLYSRLSKLFPKLTIAAQFSKEDILLGKADVYGVELLISTIALEKTTVPVVIVNPLLLEDDEARIAHVLKMLNNQPGAKISAPPKEHNDRAQVQWIHDVTESVLTLEAHFKLVTDLHAKSLSQIIKQIAESYAGEFRTRKKLERQFQARERLGSTIIHGEGLMLLHTRSEIFDSVCFSVWRLNNAVNVHKDVIENVIVMGMPEQRSSIQSDMMSQLSKAIIEDDLFLNQIKHGDEASIKAYINTILQRWLNKQLQKGGPNDL</sequence>
<dbReference type="Pfam" id="PF08279">
    <property type="entry name" value="HTH_11"/>
    <property type="match status" value="1"/>
</dbReference>
<keyword evidence="1" id="KW-0808">Transferase</keyword>
<reference evidence="8 9" key="1">
    <citation type="submission" date="2021-05" db="EMBL/GenBank/DDBJ databases">
        <title>Fusibacter ferrireducens sp. nov., an anaerobic, sulfur- and Fe-reducing bacterium isolated from the mangrove sediment.</title>
        <authorList>
            <person name="Qiu D."/>
        </authorList>
    </citation>
    <scope>NUCLEOTIDE SEQUENCE [LARGE SCALE GENOMIC DNA]</scope>
    <source>
        <strain evidence="8 9">DSM 12116</strain>
    </source>
</reference>
<dbReference type="InterPro" id="IPR036634">
    <property type="entry name" value="PRD_sf"/>
</dbReference>
<dbReference type="Pfam" id="PF00359">
    <property type="entry name" value="PTS_EIIA_2"/>
    <property type="match status" value="1"/>
</dbReference>
<dbReference type="Proteomes" id="UP000746471">
    <property type="component" value="Unassembled WGS sequence"/>
</dbReference>
<dbReference type="Gene3D" id="3.40.50.2300">
    <property type="match status" value="1"/>
</dbReference>
<feature type="domain" description="PRD" evidence="7">
    <location>
        <begin position="192"/>
        <end position="297"/>
    </location>
</feature>
<evidence type="ECO:0000256" key="1">
    <source>
        <dbReference type="ARBA" id="ARBA00022679"/>
    </source>
</evidence>
<evidence type="ECO:0000256" key="3">
    <source>
        <dbReference type="ARBA" id="ARBA00023015"/>
    </source>
</evidence>
<dbReference type="SUPFAM" id="SSF52794">
    <property type="entry name" value="PTS system IIB component-like"/>
    <property type="match status" value="1"/>
</dbReference>
<organism evidence="8 9">
    <name type="scientific">Fusibacter paucivorans</name>
    <dbReference type="NCBI Taxonomy" id="76009"/>
    <lineage>
        <taxon>Bacteria</taxon>
        <taxon>Bacillati</taxon>
        <taxon>Bacillota</taxon>
        <taxon>Clostridia</taxon>
        <taxon>Eubacteriales</taxon>
        <taxon>Eubacteriales Family XII. Incertae Sedis</taxon>
        <taxon>Fusibacter</taxon>
    </lineage>
</organism>
<name>A0ABS5PK72_9FIRM</name>
<evidence type="ECO:0000313" key="8">
    <source>
        <dbReference type="EMBL" id="MBS7525560.1"/>
    </source>
</evidence>
<evidence type="ECO:0000259" key="6">
    <source>
        <dbReference type="PROSITE" id="PS51099"/>
    </source>
</evidence>
<dbReference type="PANTHER" id="PTHR30185:SF18">
    <property type="entry name" value="TRANSCRIPTIONAL REGULATOR MTLR"/>
    <property type="match status" value="1"/>
</dbReference>
<keyword evidence="2" id="KW-0677">Repeat</keyword>
<comment type="caution">
    <text evidence="8">The sequence shown here is derived from an EMBL/GenBank/DDBJ whole genome shotgun (WGS) entry which is preliminary data.</text>
</comment>
<dbReference type="InterPro" id="IPR013196">
    <property type="entry name" value="HTH_11"/>
</dbReference>
<dbReference type="PROSITE" id="PS51094">
    <property type="entry name" value="PTS_EIIA_TYPE_2"/>
    <property type="match status" value="1"/>
</dbReference>
<feature type="domain" description="PRD" evidence="7">
    <location>
        <begin position="305"/>
        <end position="412"/>
    </location>
</feature>
<dbReference type="InterPro" id="IPR036388">
    <property type="entry name" value="WH-like_DNA-bd_sf"/>
</dbReference>
<dbReference type="InterPro" id="IPR016152">
    <property type="entry name" value="PTrfase/Anion_transptr"/>
</dbReference>
<dbReference type="RefSeq" id="WP_213235347.1">
    <property type="nucleotide sequence ID" value="NZ_JAHBCL010000003.1"/>
</dbReference>
<dbReference type="Gene3D" id="1.10.10.10">
    <property type="entry name" value="Winged helix-like DNA-binding domain superfamily/Winged helix DNA-binding domain"/>
    <property type="match status" value="1"/>
</dbReference>
<protein>
    <submittedName>
        <fullName evidence="8">BglG family transcription antiterminator</fullName>
    </submittedName>
</protein>
<dbReference type="SUPFAM" id="SSF55804">
    <property type="entry name" value="Phoshotransferase/anion transport protein"/>
    <property type="match status" value="1"/>
</dbReference>
<dbReference type="EMBL" id="JAHBCL010000003">
    <property type="protein sequence ID" value="MBS7525560.1"/>
    <property type="molecule type" value="Genomic_DNA"/>
</dbReference>
<dbReference type="PANTHER" id="PTHR30185">
    <property type="entry name" value="CRYPTIC BETA-GLUCOSIDE BGL OPERON ANTITERMINATOR"/>
    <property type="match status" value="1"/>
</dbReference>
<keyword evidence="9" id="KW-1185">Reference proteome</keyword>
<accession>A0ABS5PK72</accession>
<evidence type="ECO:0000259" key="5">
    <source>
        <dbReference type="PROSITE" id="PS51094"/>
    </source>
</evidence>
<evidence type="ECO:0000313" key="9">
    <source>
        <dbReference type="Proteomes" id="UP000746471"/>
    </source>
</evidence>
<dbReference type="SUPFAM" id="SSF63520">
    <property type="entry name" value="PTS-regulatory domain, PRD"/>
    <property type="match status" value="2"/>
</dbReference>
<dbReference type="SUPFAM" id="SSF46785">
    <property type="entry name" value="Winged helix' DNA-binding domain"/>
    <property type="match status" value="1"/>
</dbReference>
<feature type="domain" description="PTS EIIA type-2" evidence="5">
    <location>
        <begin position="538"/>
        <end position="678"/>
    </location>
</feature>
<evidence type="ECO:0000256" key="4">
    <source>
        <dbReference type="ARBA" id="ARBA00023163"/>
    </source>
</evidence>